<name>A0A3E0W5D8_9MICO</name>
<evidence type="ECO:0000256" key="1">
    <source>
        <dbReference type="SAM" id="SignalP"/>
    </source>
</evidence>
<keyword evidence="1" id="KW-0732">Signal</keyword>
<gene>
    <name evidence="2" type="ORF">B7R21_00245</name>
</gene>
<evidence type="ECO:0000313" key="3">
    <source>
        <dbReference type="Proteomes" id="UP000256709"/>
    </source>
</evidence>
<accession>A0A3E0W5D8</accession>
<feature type="chain" id="PRO_5017592286" evidence="1">
    <location>
        <begin position="29"/>
        <end position="515"/>
    </location>
</feature>
<reference evidence="2 3" key="1">
    <citation type="submission" date="2017-04" db="EMBL/GenBank/DDBJ databases">
        <title>Comparative genome analysis of Subtercola boreus.</title>
        <authorList>
            <person name="Cho Y.-J."/>
            <person name="Cho A."/>
            <person name="Kim O.-S."/>
            <person name="Lee J.-I."/>
        </authorList>
    </citation>
    <scope>NUCLEOTIDE SEQUENCE [LARGE SCALE GENOMIC DNA]</scope>
    <source>
        <strain evidence="2 3">P27444</strain>
    </source>
</reference>
<dbReference type="AlphaFoldDB" id="A0A3E0W5D8"/>
<dbReference type="OrthoDB" id="5071215at2"/>
<dbReference type="EMBL" id="NBXA01000001">
    <property type="protein sequence ID" value="RFA17211.1"/>
    <property type="molecule type" value="Genomic_DNA"/>
</dbReference>
<comment type="caution">
    <text evidence="2">The sequence shown here is derived from an EMBL/GenBank/DDBJ whole genome shotgun (WGS) entry which is preliminary data.</text>
</comment>
<evidence type="ECO:0000313" key="2">
    <source>
        <dbReference type="EMBL" id="RFA17211.1"/>
    </source>
</evidence>
<protein>
    <submittedName>
        <fullName evidence="2">Uncharacterized protein</fullName>
    </submittedName>
</protein>
<dbReference type="RefSeq" id="WP_116281250.1">
    <property type="nucleotide sequence ID" value="NZ_NBXA01000001.1"/>
</dbReference>
<dbReference type="Proteomes" id="UP000256709">
    <property type="component" value="Unassembled WGS sequence"/>
</dbReference>
<sequence>MTTHAKLAAAAAAIVAIVLSGFVGPIDAAVAAGQNVKATVFIAADRTTLSDGQDYNGVVGSSTALKTTVEGVSEVFQLSGVASQSGSPYRSVAYQLGMLGKTTGYWLTPTVTYSVTPGGTEGWRAFCNVHKGYPGWAGTTDATQWNCAAEVTQAGLNTKITFKVSQNRFAEASGSIRTSGPVTLKDGTYDGNNLPYLVAGSREVGRDSGADFAVVMREGDKPVEGGDLARVRFSYRILDEGRETSYWVIGWSQTLRAVAWHHGAACFITDQLPGKNNVPLDSLDRQLTTPYQCTIQSEHPVNGDGGTYDTKLLVDKREVTTVDNPATAADLVRKYCSSDNGDCNVNLTDAKKFMKTVGDDRKWQAANDTDKPVWERKVEVETSVQTTHKYATEVTASAEQSFIGQKFAFTVKQSYGFEYQQKTDIKETIPVPVGPREITWVEYQVPMIVADGDVLIFARDQGINYRLPDVHVEMPQPGGQTPTLKCDRLAGWSADAKGASCFPGSSTPKPVPSSN</sequence>
<feature type="signal peptide" evidence="1">
    <location>
        <begin position="1"/>
        <end position="28"/>
    </location>
</feature>
<organism evidence="2 3">
    <name type="scientific">Subtercola boreus</name>
    <dbReference type="NCBI Taxonomy" id="120213"/>
    <lineage>
        <taxon>Bacteria</taxon>
        <taxon>Bacillati</taxon>
        <taxon>Actinomycetota</taxon>
        <taxon>Actinomycetes</taxon>
        <taxon>Micrococcales</taxon>
        <taxon>Microbacteriaceae</taxon>
        <taxon>Subtercola</taxon>
    </lineage>
</organism>
<proteinExistence type="predicted"/>